<evidence type="ECO:0000259" key="3">
    <source>
        <dbReference type="PROSITE" id="PS51371"/>
    </source>
</evidence>
<reference evidence="4 5" key="1">
    <citation type="journal article" date="2016" name="Nat. Commun.">
        <title>Thousands of microbial genomes shed light on interconnected biogeochemical processes in an aquifer system.</title>
        <authorList>
            <person name="Anantharaman K."/>
            <person name="Brown C.T."/>
            <person name="Hug L.A."/>
            <person name="Sharon I."/>
            <person name="Castelle C.J."/>
            <person name="Probst A.J."/>
            <person name="Thomas B.C."/>
            <person name="Singh A."/>
            <person name="Wilkins M.J."/>
            <person name="Karaoz U."/>
            <person name="Brodie E.L."/>
            <person name="Williams K.H."/>
            <person name="Hubbard S.S."/>
            <person name="Banfield J.F."/>
        </authorList>
    </citation>
    <scope>NUCLEOTIDE SEQUENCE [LARGE SCALE GENOMIC DNA]</scope>
</reference>
<dbReference type="SMART" id="SM00116">
    <property type="entry name" value="CBS"/>
    <property type="match status" value="2"/>
</dbReference>
<organism evidence="4 5">
    <name type="scientific">Candidatus Gottesmanbacteria bacterium RIFCSPLOWO2_01_FULL_49_10</name>
    <dbReference type="NCBI Taxonomy" id="1798396"/>
    <lineage>
        <taxon>Bacteria</taxon>
        <taxon>Candidatus Gottesmaniibacteriota</taxon>
    </lineage>
</organism>
<dbReference type="InterPro" id="IPR051257">
    <property type="entry name" value="Diverse_CBS-Domain"/>
</dbReference>
<evidence type="ECO:0000313" key="5">
    <source>
        <dbReference type="Proteomes" id="UP000176409"/>
    </source>
</evidence>
<sequence>MKVDTVMSARVTVVRPETTLRELWKTLFQKHVNALPVVDGKKNLVGLITKEDVLKLLYPNYGDLLEDLFTAYDFEEMEERIHELNTRKARDIMCKRVIYTREDLPVMRALSRMIARRLNQLPVLSRKDDRVVGMVTKGDIFRALFQKHLTGKT</sequence>
<evidence type="ECO:0000256" key="1">
    <source>
        <dbReference type="ARBA" id="ARBA00023122"/>
    </source>
</evidence>
<dbReference type="PROSITE" id="PS51371">
    <property type="entry name" value="CBS"/>
    <property type="match status" value="2"/>
</dbReference>
<dbReference type="InterPro" id="IPR000644">
    <property type="entry name" value="CBS_dom"/>
</dbReference>
<evidence type="ECO:0000256" key="2">
    <source>
        <dbReference type="PROSITE-ProRule" id="PRU00703"/>
    </source>
</evidence>
<keyword evidence="1 2" id="KW-0129">CBS domain</keyword>
<dbReference type="Pfam" id="PF00571">
    <property type="entry name" value="CBS"/>
    <property type="match status" value="2"/>
</dbReference>
<dbReference type="Gene3D" id="3.10.580.10">
    <property type="entry name" value="CBS-domain"/>
    <property type="match status" value="1"/>
</dbReference>
<dbReference type="STRING" id="1798396.A2973_03015"/>
<comment type="caution">
    <text evidence="4">The sequence shown here is derived from an EMBL/GenBank/DDBJ whole genome shotgun (WGS) entry which is preliminary data.</text>
</comment>
<dbReference type="SUPFAM" id="SSF54631">
    <property type="entry name" value="CBS-domain pair"/>
    <property type="match status" value="1"/>
</dbReference>
<dbReference type="PANTHER" id="PTHR43080:SF2">
    <property type="entry name" value="CBS DOMAIN-CONTAINING PROTEIN"/>
    <property type="match status" value="1"/>
</dbReference>
<dbReference type="EMBL" id="MFJZ01000020">
    <property type="protein sequence ID" value="OGG30476.1"/>
    <property type="molecule type" value="Genomic_DNA"/>
</dbReference>
<feature type="domain" description="CBS" evidence="3">
    <location>
        <begin position="7"/>
        <end position="64"/>
    </location>
</feature>
<proteinExistence type="predicted"/>
<protein>
    <recommendedName>
        <fullName evidence="3">CBS domain-containing protein</fullName>
    </recommendedName>
</protein>
<evidence type="ECO:0000313" key="4">
    <source>
        <dbReference type="EMBL" id="OGG30476.1"/>
    </source>
</evidence>
<accession>A0A1F6B0M2</accession>
<dbReference type="Proteomes" id="UP000176409">
    <property type="component" value="Unassembled WGS sequence"/>
</dbReference>
<name>A0A1F6B0M2_9BACT</name>
<dbReference type="InterPro" id="IPR046342">
    <property type="entry name" value="CBS_dom_sf"/>
</dbReference>
<feature type="non-terminal residue" evidence="4">
    <location>
        <position position="153"/>
    </location>
</feature>
<dbReference type="AlphaFoldDB" id="A0A1F6B0M2"/>
<gene>
    <name evidence="4" type="ORF">A2973_03015</name>
</gene>
<feature type="domain" description="CBS" evidence="3">
    <location>
        <begin position="93"/>
        <end position="150"/>
    </location>
</feature>
<dbReference type="PANTHER" id="PTHR43080">
    <property type="entry name" value="CBS DOMAIN-CONTAINING PROTEIN CBSX3, MITOCHONDRIAL"/>
    <property type="match status" value="1"/>
</dbReference>